<reference evidence="1 2" key="1">
    <citation type="submission" date="2019-07" db="EMBL/GenBank/DDBJ databases">
        <title>Genomic Encyclopedia of Type Strains, Phase I: the one thousand microbial genomes (KMG-I) project.</title>
        <authorList>
            <person name="Kyrpides N."/>
        </authorList>
    </citation>
    <scope>NUCLEOTIDE SEQUENCE [LARGE SCALE GENOMIC DNA]</scope>
    <source>
        <strain evidence="1 2">DSM 6562</strain>
    </source>
</reference>
<dbReference type="Proteomes" id="UP000323166">
    <property type="component" value="Unassembled WGS sequence"/>
</dbReference>
<proteinExistence type="predicted"/>
<keyword evidence="2" id="KW-1185">Reference proteome</keyword>
<accession>A0A5S4ZN25</accession>
<dbReference type="AlphaFoldDB" id="A0A5S4ZN25"/>
<dbReference type="RefSeq" id="WP_166512612.1">
    <property type="nucleotide sequence ID" value="NZ_VNHM01000019.1"/>
</dbReference>
<protein>
    <recommendedName>
        <fullName evidence="3">Cytosolic protein</fullName>
    </recommendedName>
</protein>
<organism evidence="1 2">
    <name type="scientific">Desulfallas thermosapovorans DSM 6562</name>
    <dbReference type="NCBI Taxonomy" id="1121431"/>
    <lineage>
        <taxon>Bacteria</taxon>
        <taxon>Bacillati</taxon>
        <taxon>Bacillota</taxon>
        <taxon>Clostridia</taxon>
        <taxon>Eubacteriales</taxon>
        <taxon>Desulfallaceae</taxon>
        <taxon>Desulfallas</taxon>
    </lineage>
</organism>
<evidence type="ECO:0000313" key="1">
    <source>
        <dbReference type="EMBL" id="TYO93343.1"/>
    </source>
</evidence>
<dbReference type="Pfam" id="PF19620">
    <property type="entry name" value="DUF6125"/>
    <property type="match status" value="1"/>
</dbReference>
<comment type="caution">
    <text evidence="1">The sequence shown here is derived from an EMBL/GenBank/DDBJ whole genome shotgun (WGS) entry which is preliminary data.</text>
</comment>
<name>A0A5S4ZN25_9FIRM</name>
<evidence type="ECO:0008006" key="3">
    <source>
        <dbReference type="Google" id="ProtNLM"/>
    </source>
</evidence>
<sequence length="173" mass="19999">MSSVKNIHDLTREQLIDFVADLSKRWLAHDGLWFQAVEKKYGLDKAIEADAAAWEKFTVNEANRIKKFLGLPEQGGLDALEQALRFRLYAFLNKQEIIRQAPNKLVFRMNTCRVQAARERKKMDFFPCKPVGLVEYSGFARTIDPRISTRCICCPPDEPEEGCHCAWEFTLEE</sequence>
<evidence type="ECO:0000313" key="2">
    <source>
        <dbReference type="Proteomes" id="UP000323166"/>
    </source>
</evidence>
<dbReference type="EMBL" id="VNHM01000019">
    <property type="protein sequence ID" value="TYO93343.1"/>
    <property type="molecule type" value="Genomic_DNA"/>
</dbReference>
<gene>
    <name evidence="1" type="ORF">LX24_02669</name>
</gene>